<feature type="region of interest" description="Disordered" evidence="1">
    <location>
        <begin position="27"/>
        <end position="72"/>
    </location>
</feature>
<evidence type="ECO:0000259" key="2">
    <source>
        <dbReference type="Pfam" id="PF13847"/>
    </source>
</evidence>
<dbReference type="Pfam" id="PF13847">
    <property type="entry name" value="Methyltransf_31"/>
    <property type="match status" value="1"/>
</dbReference>
<dbReference type="PANTHER" id="PTHR43591">
    <property type="entry name" value="METHYLTRANSFERASE"/>
    <property type="match status" value="1"/>
</dbReference>
<evidence type="ECO:0000313" key="4">
    <source>
        <dbReference type="Proteomes" id="UP001374893"/>
    </source>
</evidence>
<feature type="domain" description="Methyltransferase" evidence="2">
    <location>
        <begin position="115"/>
        <end position="239"/>
    </location>
</feature>
<dbReference type="InterPro" id="IPR029063">
    <property type="entry name" value="SAM-dependent_MTases_sf"/>
</dbReference>
<protein>
    <recommendedName>
        <fullName evidence="2">Methyltransferase domain-containing protein</fullName>
    </recommendedName>
</protein>
<gene>
    <name evidence="3" type="ORF">HAHE_40880</name>
</gene>
<dbReference type="EMBL" id="AP024702">
    <property type="protein sequence ID" value="BCX50180.1"/>
    <property type="molecule type" value="Genomic_DNA"/>
</dbReference>
<sequence length="270" mass="29560">MKRALILPILLLIAIVALLAWQPWSAPGETPDAADSPGAQVEPSVSVTEPAPAPLPDPPAYETGETTSGGTGKYYMGREIAQVMGHRGISWLERDNREEEEAPSKAIRGLDLAENAVLADIGAGSGYYTFRIAPLVPKGSVIAVDIQPEMIAHLEKRAKANGVNNVRTQLGTIEDTKLETNSIDAALMVDAYHEFSHPVEMLQSIVRALRPGGRVILLEYRAEDPDVPIKRLHKMSEEQVRKEMAAVGLEFVVNHGHLPWQHFLIFRKPG</sequence>
<dbReference type="CDD" id="cd02440">
    <property type="entry name" value="AdoMet_MTases"/>
    <property type="match status" value="1"/>
</dbReference>
<evidence type="ECO:0000256" key="1">
    <source>
        <dbReference type="SAM" id="MobiDB-lite"/>
    </source>
</evidence>
<organism evidence="3 4">
    <name type="scientific">Haloferula helveola</name>
    <dbReference type="NCBI Taxonomy" id="490095"/>
    <lineage>
        <taxon>Bacteria</taxon>
        <taxon>Pseudomonadati</taxon>
        <taxon>Verrucomicrobiota</taxon>
        <taxon>Verrucomicrobiia</taxon>
        <taxon>Verrucomicrobiales</taxon>
        <taxon>Verrucomicrobiaceae</taxon>
        <taxon>Haloferula</taxon>
    </lineage>
</organism>
<dbReference type="Gene3D" id="3.40.50.150">
    <property type="entry name" value="Vaccinia Virus protein VP39"/>
    <property type="match status" value="1"/>
</dbReference>
<dbReference type="SUPFAM" id="SSF53335">
    <property type="entry name" value="S-adenosyl-L-methionine-dependent methyltransferases"/>
    <property type="match status" value="1"/>
</dbReference>
<proteinExistence type="predicted"/>
<accession>A0ABM7RQ11</accession>
<evidence type="ECO:0000313" key="3">
    <source>
        <dbReference type="EMBL" id="BCX50180.1"/>
    </source>
</evidence>
<name>A0ABM7RQ11_9BACT</name>
<dbReference type="Proteomes" id="UP001374893">
    <property type="component" value="Chromosome"/>
</dbReference>
<dbReference type="InterPro" id="IPR025714">
    <property type="entry name" value="Methyltranfer_dom"/>
</dbReference>
<keyword evidence="4" id="KW-1185">Reference proteome</keyword>
<reference evidence="3 4" key="1">
    <citation type="submission" date="2021-06" db="EMBL/GenBank/DDBJ databases">
        <title>Complete genome of Haloferula helveola possessing various polysaccharide degrading enzymes.</title>
        <authorList>
            <person name="Takami H."/>
            <person name="Huang C."/>
            <person name="Hamasaki K."/>
        </authorList>
    </citation>
    <scope>NUCLEOTIDE SEQUENCE [LARGE SCALE GENOMIC DNA]</scope>
    <source>
        <strain evidence="3 4">CN-1</strain>
    </source>
</reference>
<dbReference type="RefSeq" id="WP_338687128.1">
    <property type="nucleotide sequence ID" value="NZ_AP024702.1"/>
</dbReference>